<feature type="domain" description="Intermembrane lipid transfer protein VPS13-like C-terminal" evidence="3">
    <location>
        <begin position="2520"/>
        <end position="2589"/>
    </location>
</feature>
<sequence length="2709" mass="303384">MLTYSRCLILFGTKYFILSSINEISNVHTRLLSKIDCILSNRKSVMWDVNLANLLFTIPWVDRNFEEHKVVVELGDFTFKSNFKRGSLASDLQGHSHRHLSDYLSSSSGDFFPMGFQLDDFYDHYQLNFSNFEVLVSIPCSTEAIPIFEKLNFSANLESCIIPDEAILKRLDVYIHIPSILFHFSPSIYCSILGLIGNFNELNCKSECADLNNGNEVHNNSNGLGTSEVFWFSVSASLEFVNFKVDLENEVENGYVLLLCPWSLDVSFNLKEFLDCWMSMKGLQIVAYPKKNVETKYILCSSGGKLTTESSDQTASADGCLKLHFESYKGLESAYDKYSVSLSHVEIHCYPFIIGLLVGFFDRILKIGTSVVHQDSSVVDGNCSCSRPHFDFEKYGFSNFVEGGSSECMSIPLENFPFTTICNSGPIVAFETLVNYATPRWRKYLDLRVRKVQWNRCSLKEGSSTFYKFEILDCDLLVPVRQDGSQFLKLDIQQLLGCFIENSDFKFVLKEIPFECLVVDDKISNRNHCLNLFGRDLSLSLMLMKDDLFDSSSFDLSPGCRNVTLISSFDADVWVRIPFQLESCNVPSSYPICVMSKIIKCQLVAGGIWTVSGFRALVDIINQFSLVDKQSKLFKYDVLEFLELKRRMEDGTAALLEDSAVTSTDIRLCMRSLSIRLCSPKSESTVSELVAEVEMQLMCSASIVDGKPYSVNVSLSYLTFFSSLNSVMLVECPSSSSSLLFPRMTLSVSDQGQNKVLVSLPCIDVWMHMFDWRQIFVLLGDYQPQTSRMSTVDALPKNYHAIENLAITVQSPTLSRSLSSENPRNEAGFSAVKLEGVSITTYIPVQVNREIFSILEEPQTQNQLPFDIILGNQHVFLAFAFQSSCSEMVSSGKNVILTVKLEKVGGMLVLCKDNIPRSWSLFEVFQVNLGSEVLNHQIEDAQVNMDIYCDSLDIWLSNDTCCLFRYMLFEIPESGPSQLMFNGIIFSAQLKKVSILLTDAKWSSCGPLVEILMRNLLFNCNITQTELDGAIEGDLQANYNNIDEVLWEPFVEPWKFQLSISRKHDNSSLLDGAMMTHAHLKSTTQLNLNLTESLIEVIYRTTDMMKDVWELPEITTRSTSPRFFKSQIKENLDTRRYAPYILQNLTSLPLVFHICEGELVEYENALPSKGGYILQAGSSVPIYVDETPKKQLFHDRLVQSSERHYSKQIVEAAHCFIIIQLEGTSIPSPPISMDLVGLRYFEADFSKPNTRSGIVDGVDNSTGCKKPQGDGRTETKSGFVIPVVVDVSVQRYSKLLRVYSTVLLKNATSMPLEVRFDIPFGVSPKILDPIYPGKEFPLPLHLAEAGRMRWRPLGDTYLWSEAYNVSNLVLNESRTNLLRSFMCYPSHPSSAPFRCCISVDNRSLPAVNGLKRSFPGEDSAKTSNKSYRKQSNDLQMSKKRLMHLVILTSPLVFKNYLPVTVSVLIDNGGITRSAALSKVETSFFHVDSSNDLTITCSIERFRPSVLKFPRAETFSAMAKLSGTKFSLSETIAFDSEPLDGPLYVTMEKIMDAFSGAREICISVPFLIYNCIGFPLILSNSVNELKGNSCIVTSCYDLHEHDQTLGSKVGLSLLSSSQDLLKAPRNSHLAFCSLRNEIDKKAVDSKLYNKFSSPYGPSKLCHGCAEMPDLDASRSSLHMPKDESGTNRQLKLKPDMNSSDFEGMDCTKVNPCMYSPGQISSSGEILVRLSRCLPDTVSKEIPSSLWSSPFLLVPPTGSTSVVVPQLCRNAGYLVSVSAVAAPFPGRTKIITFQPRYVISNACSRALFYKQKGTDRVFLLEAGQHSHIQCIDIAREFLVCIRFHEPGSQWSGCFSPEHLGDTQVKMWNYASGSVNMIRAEVQSADVSIEDNKVVGSSHGNSGTNLILLSDDDTGFMPYRIDNFSMERLRVYQQRCETFETTVHSYTSQPYAWDEPCFPHRLTVEVLGERIIGIYTLDDVKDYSPVYLPATLEKPERTLLVSVHSEGAIKVLSIIDSSHHVLNDLPTSDTFKFKIKQKEAQKRESFGPFNQKILVDIPFIGISLMNSYPEELLFLCAKNSRIDLIQSVDQQKFCLHISFLQIDNQLPSTPYPVILSFDKCYKGNKDDRKKITGQIDSDRLQEPVINLSVAKWRTKNMSLVSFEHINLRVTDFHLELEQDLVLSLLRYFKTMQMRFQTRVLQQVDSTLYPSFSDPGIVKDTNAQIQALVTTSYQEEWRSSSLPPVIPIGAPWQQIHLLARKQKKIYVELLDLAPIKMTLSFSSSPWMLRSGVLALGESLIHRGFMALADVEGANIHLKELILSHQLASWESIQEILIRHYSRQSLHEMYKLFGSAGLIGNPLGFARSVSLGIKDFVSVPVQNVFQSPVGLLTGMAQGTTSLLSNTLYAISDAASQFSRAAHKGIVAFALDNQNVGQMGREKKGISTNSKGVINEFLEGLTGLLQSPVQGAEKHGLPGVVSGIALGVTGLVAKPAASILEVTGKTAQSIRNRSKIPHVGSQRFRVRLPRALSEGCALKPYSWEEAIGTAVLRNAENVVKLGDQILIMCKALRQGGKFVIVTDRSILVVSCSSLVDLGKPDFQGVPASPEWVVEADIGMDSVIHATIDEYAVHIVGSSMDTFSRASPHQQQKHSQGSRVKRWNNYQSPLPLFQTNLEFACKEDAQDLLQMLLSTIEKGKDRGWGRTYILHQSNLK</sequence>
<dbReference type="InterPro" id="IPR056748">
    <property type="entry name" value="VPS13-like_C"/>
</dbReference>
<dbReference type="PANTHER" id="PTHR16166:SF143">
    <property type="entry name" value="PROTEIN SORTING-ASSOCIATED PROTEIN, PUTATIVE (DUF1162)-RELATED"/>
    <property type="match status" value="1"/>
</dbReference>
<accession>A0A068V7W9</accession>
<reference evidence="5" key="1">
    <citation type="journal article" date="2014" name="Science">
        <title>The coffee genome provides insight into the convergent evolution of caffeine biosynthesis.</title>
        <authorList>
            <person name="Denoeud F."/>
            <person name="Carretero-Paulet L."/>
            <person name="Dereeper A."/>
            <person name="Droc G."/>
            <person name="Guyot R."/>
            <person name="Pietrella M."/>
            <person name="Zheng C."/>
            <person name="Alberti A."/>
            <person name="Anthony F."/>
            <person name="Aprea G."/>
            <person name="Aury J.M."/>
            <person name="Bento P."/>
            <person name="Bernard M."/>
            <person name="Bocs S."/>
            <person name="Campa C."/>
            <person name="Cenci A."/>
            <person name="Combes M.C."/>
            <person name="Crouzillat D."/>
            <person name="Da Silva C."/>
            <person name="Daddiego L."/>
            <person name="De Bellis F."/>
            <person name="Dussert S."/>
            <person name="Garsmeur O."/>
            <person name="Gayraud T."/>
            <person name="Guignon V."/>
            <person name="Jahn K."/>
            <person name="Jamilloux V."/>
            <person name="Joet T."/>
            <person name="Labadie K."/>
            <person name="Lan T."/>
            <person name="Leclercq J."/>
            <person name="Lepelley M."/>
            <person name="Leroy T."/>
            <person name="Li L.T."/>
            <person name="Librado P."/>
            <person name="Lopez L."/>
            <person name="Munoz A."/>
            <person name="Noel B."/>
            <person name="Pallavicini A."/>
            <person name="Perrotta G."/>
            <person name="Poncet V."/>
            <person name="Pot D."/>
            <person name="Priyono X."/>
            <person name="Rigoreau M."/>
            <person name="Rouard M."/>
            <person name="Rozas J."/>
            <person name="Tranchant-Dubreuil C."/>
            <person name="VanBuren R."/>
            <person name="Zhang Q."/>
            <person name="Andrade A.C."/>
            <person name="Argout X."/>
            <person name="Bertrand B."/>
            <person name="de Kochko A."/>
            <person name="Graziosi G."/>
            <person name="Henry R.J."/>
            <person name="Jayarama X."/>
            <person name="Ming R."/>
            <person name="Nagai C."/>
            <person name="Rounsley S."/>
            <person name="Sankoff D."/>
            <person name="Giuliano G."/>
            <person name="Albert V.A."/>
            <person name="Wincker P."/>
            <person name="Lashermes P."/>
        </authorList>
    </citation>
    <scope>NUCLEOTIDE SEQUENCE [LARGE SCALE GENOMIC DNA]</scope>
    <source>
        <strain evidence="5">cv. DH200-94</strain>
    </source>
</reference>
<dbReference type="GO" id="GO:0006623">
    <property type="term" value="P:protein targeting to vacuole"/>
    <property type="evidence" value="ECO:0007669"/>
    <property type="project" value="TreeGrafter"/>
</dbReference>
<feature type="domain" description="Vacuolar protein sorting-associated protein 13 VPS13 adaptor binding" evidence="2">
    <location>
        <begin position="1284"/>
        <end position="1504"/>
    </location>
</feature>
<feature type="region of interest" description="Disordered" evidence="1">
    <location>
        <begin position="1672"/>
        <end position="1693"/>
    </location>
</feature>
<organism evidence="4 5">
    <name type="scientific">Coffea canephora</name>
    <name type="common">Robusta coffee</name>
    <dbReference type="NCBI Taxonomy" id="49390"/>
    <lineage>
        <taxon>Eukaryota</taxon>
        <taxon>Viridiplantae</taxon>
        <taxon>Streptophyta</taxon>
        <taxon>Embryophyta</taxon>
        <taxon>Tracheophyta</taxon>
        <taxon>Spermatophyta</taxon>
        <taxon>Magnoliopsida</taxon>
        <taxon>eudicotyledons</taxon>
        <taxon>Gunneridae</taxon>
        <taxon>Pentapetalae</taxon>
        <taxon>asterids</taxon>
        <taxon>lamiids</taxon>
        <taxon>Gentianales</taxon>
        <taxon>Rubiaceae</taxon>
        <taxon>Ixoroideae</taxon>
        <taxon>Gardenieae complex</taxon>
        <taxon>Bertiereae - Coffeeae clade</taxon>
        <taxon>Coffeeae</taxon>
        <taxon>Coffea</taxon>
    </lineage>
</organism>
<dbReference type="FunCoup" id="A0A068V7W9">
    <property type="interactions" value="348"/>
</dbReference>
<protein>
    <recommendedName>
        <fullName evidence="6">Vacuolar protein sorting-associated protein 13 VPS13 adaptor binding domain-containing protein</fullName>
    </recommendedName>
</protein>
<dbReference type="PANTHER" id="PTHR16166">
    <property type="entry name" value="VACUOLAR PROTEIN SORTING-ASSOCIATED PROTEIN VPS13"/>
    <property type="match status" value="1"/>
</dbReference>
<dbReference type="Pfam" id="PF25036">
    <property type="entry name" value="VPS13_VAB"/>
    <property type="match status" value="2"/>
</dbReference>
<proteinExistence type="predicted"/>
<dbReference type="STRING" id="49390.A0A068V7W9"/>
<name>A0A068V7W9_COFCA</name>
<dbReference type="Gramene" id="CDP16880">
    <property type="protein sequence ID" value="CDP16880"/>
    <property type="gene ID" value="GSCOC_T00019457001"/>
</dbReference>
<keyword evidence="5" id="KW-1185">Reference proteome</keyword>
<dbReference type="Pfam" id="PF25037">
    <property type="entry name" value="VPS13_C"/>
    <property type="match status" value="1"/>
</dbReference>
<dbReference type="GO" id="GO:0045053">
    <property type="term" value="P:protein retention in Golgi apparatus"/>
    <property type="evidence" value="ECO:0007669"/>
    <property type="project" value="TreeGrafter"/>
</dbReference>
<dbReference type="InterPro" id="IPR026847">
    <property type="entry name" value="VPS13"/>
</dbReference>
<dbReference type="OrthoDB" id="428159at2759"/>
<dbReference type="InParanoid" id="A0A068V7W9"/>
<evidence type="ECO:0000313" key="5">
    <source>
        <dbReference type="Proteomes" id="UP000295252"/>
    </source>
</evidence>
<dbReference type="PhylomeDB" id="A0A068V7W9"/>
<evidence type="ECO:0000313" key="4">
    <source>
        <dbReference type="EMBL" id="CDP16880.1"/>
    </source>
</evidence>
<evidence type="ECO:0000259" key="2">
    <source>
        <dbReference type="Pfam" id="PF25036"/>
    </source>
</evidence>
<evidence type="ECO:0008006" key="6">
    <source>
        <dbReference type="Google" id="ProtNLM"/>
    </source>
</evidence>
<gene>
    <name evidence="4" type="ORF">GSCOC_T00019457001</name>
</gene>
<dbReference type="EMBL" id="HG739223">
    <property type="protein sequence ID" value="CDP16880.1"/>
    <property type="molecule type" value="Genomic_DNA"/>
</dbReference>
<dbReference type="OMA" id="CGIRVHF"/>
<dbReference type="Proteomes" id="UP000295252">
    <property type="component" value="Chromosome III"/>
</dbReference>
<feature type="domain" description="Vacuolar protein sorting-associated protein 13 VPS13 adaptor binding" evidence="2">
    <location>
        <begin position="1685"/>
        <end position="1954"/>
    </location>
</feature>
<evidence type="ECO:0000256" key="1">
    <source>
        <dbReference type="SAM" id="MobiDB-lite"/>
    </source>
</evidence>
<evidence type="ECO:0000259" key="3">
    <source>
        <dbReference type="Pfam" id="PF25037"/>
    </source>
</evidence>
<dbReference type="InterPro" id="IPR009543">
    <property type="entry name" value="VPS13_VAB"/>
</dbReference>